<proteinExistence type="inferred from homology"/>
<evidence type="ECO:0000313" key="5">
    <source>
        <dbReference type="Proteomes" id="UP000287033"/>
    </source>
</evidence>
<dbReference type="InterPro" id="IPR022771">
    <property type="entry name" value="WAPL_C"/>
</dbReference>
<dbReference type="OMA" id="EASACKQ"/>
<dbReference type="AlphaFoldDB" id="A0A401RRC8"/>
<comment type="caution">
    <text evidence="4">The sequence shown here is derived from an EMBL/GenBank/DDBJ whole genome shotgun (WGS) entry which is preliminary data.</text>
</comment>
<organism evidence="4 5">
    <name type="scientific">Chiloscyllium punctatum</name>
    <name type="common">Brownbanded bambooshark</name>
    <name type="synonym">Hemiscyllium punctatum</name>
    <dbReference type="NCBI Taxonomy" id="137246"/>
    <lineage>
        <taxon>Eukaryota</taxon>
        <taxon>Metazoa</taxon>
        <taxon>Chordata</taxon>
        <taxon>Craniata</taxon>
        <taxon>Vertebrata</taxon>
        <taxon>Chondrichthyes</taxon>
        <taxon>Elasmobranchii</taxon>
        <taxon>Galeomorphii</taxon>
        <taxon>Galeoidea</taxon>
        <taxon>Orectolobiformes</taxon>
        <taxon>Hemiscylliidae</taxon>
        <taxon>Chiloscyllium</taxon>
    </lineage>
</organism>
<dbReference type="OrthoDB" id="78088at2759"/>
<dbReference type="InterPro" id="IPR011989">
    <property type="entry name" value="ARM-like"/>
</dbReference>
<feature type="compositionally biased region" description="Low complexity" evidence="2">
    <location>
        <begin position="523"/>
        <end position="545"/>
    </location>
</feature>
<feature type="compositionally biased region" description="Basic and acidic residues" evidence="2">
    <location>
        <begin position="74"/>
        <end position="86"/>
    </location>
</feature>
<feature type="compositionally biased region" description="Basic and acidic residues" evidence="2">
    <location>
        <begin position="557"/>
        <end position="573"/>
    </location>
</feature>
<feature type="region of interest" description="Disordered" evidence="2">
    <location>
        <begin position="55"/>
        <end position="126"/>
    </location>
</feature>
<accession>A0A401RRC8</accession>
<evidence type="ECO:0000256" key="2">
    <source>
        <dbReference type="SAM" id="MobiDB-lite"/>
    </source>
</evidence>
<dbReference type="PANTHER" id="PTHR22100:SF13">
    <property type="entry name" value="WINGS APART-LIKE PROTEIN HOMOLOG"/>
    <property type="match status" value="1"/>
</dbReference>
<sequence>MGVGERWGDAFCREYERGVNMTSRYGKTYSKKGSASNSKFDEVFSGKRAKISTKWGESTFKAQLSQKRPNLKPEPMEQPKRQKLEDEQLEDPFGFDSDDDSLPVSSRNPISNKGPPSTEPLKLGDGDNAASLLEVNSVVNRPVSRDAIMCSKLAPLGDVLHEKGACSALALSSVFPEEIPESDSNLNYLEVKHRDPFREGIEKISFSKKNANENEKKSKAPSPMLTDFKTDGLSSDSWDEIMKSSGSPSEILQRTEFQPWVGGLGRMSCVKNEASACKQDRQGGTSLNPNKPLEIKSNQRTLGRMEHHSFKDEVVENDSQPLRSNCRTYCRSNKGKPGVAGMTNFDKVIDGTGKSAQADLTLGKESLKPDTKISLGTTGKISTARTAKDTITLPSSYLSPCNVTLQDTTDRSMDEFTTGPADLGEAGRLRKKTEAAASKTTVRFRPTHSKSKKDAKLEFFGFDEQEGEEDSLQSTGGAANYKIKYFGFDDLSESSDEDEGTDSEGRCKKKVSTRMGEMVELLSGSESTGDSQSSQPQSQDSTNTDLLEFSDESNSDAGRKPMNRQEKAKENTRKIFHGPKRSPTKAVYNARHWNQPEPEELPPTLSLSHNVVGSATSKQPLTQSQATPLYTVVQHVKHFNDVVEFGENQEFTDDIEYLLSGLKCSQPLNTRCLSIISLATKCAMPSFRMHLRAHGMVAMVFKTLDDAQKNQNLALCTAALMYILSRDRLNMDLDRASLDLMIRLLEMDQDPCSRQLNEKEMKKIKEKIRKLCETVHNRHLDLENITTGHLAMETLLSLTSKRAGDWFKEELRLLGGLDHIVDKVKECVEQLGEEDEEQDKLVASLWGAERCLRVLESVTVHNPENQGYLIAYKDSQLIISSARALRHCEQLITQYNREENKVFMTNSNSLPQYSASSHIGKAVEDCMRAIFGVLLNLTNDNGKFLNGGTI</sequence>
<gene>
    <name evidence="4" type="ORF">chiPu_0019050</name>
</gene>
<evidence type="ECO:0000313" key="4">
    <source>
        <dbReference type="EMBL" id="GCC20490.1"/>
    </source>
</evidence>
<feature type="region of interest" description="Disordered" evidence="2">
    <location>
        <begin position="492"/>
        <end position="586"/>
    </location>
</feature>
<dbReference type="STRING" id="137246.A0A401RRC8"/>
<name>A0A401RRC8_CHIPU</name>
<feature type="domain" description="WAPL" evidence="3">
    <location>
        <begin position="623"/>
        <end position="950"/>
    </location>
</feature>
<dbReference type="Proteomes" id="UP000287033">
    <property type="component" value="Unassembled WGS sequence"/>
</dbReference>
<keyword evidence="5" id="KW-1185">Reference proteome</keyword>
<dbReference type="EMBL" id="BEZZ01001802">
    <property type="protein sequence ID" value="GCC20490.1"/>
    <property type="molecule type" value="Genomic_DNA"/>
</dbReference>
<dbReference type="InterPro" id="IPR012502">
    <property type="entry name" value="WAPL_dom"/>
</dbReference>
<feature type="region of interest" description="Disordered" evidence="2">
    <location>
        <begin position="430"/>
        <end position="449"/>
    </location>
</feature>
<feature type="region of interest" description="Disordered" evidence="2">
    <location>
        <begin position="205"/>
        <end position="229"/>
    </location>
</feature>
<feature type="compositionally biased region" description="Basic residues" evidence="2">
    <location>
        <begin position="574"/>
        <end position="583"/>
    </location>
</feature>
<dbReference type="PROSITE" id="PS51271">
    <property type="entry name" value="WAPL"/>
    <property type="match status" value="1"/>
</dbReference>
<protein>
    <recommendedName>
        <fullName evidence="3">WAPL domain-containing protein</fullName>
    </recommendedName>
</protein>
<feature type="compositionally biased region" description="Polar residues" evidence="2">
    <location>
        <begin position="103"/>
        <end position="115"/>
    </location>
</feature>
<evidence type="ECO:0000259" key="3">
    <source>
        <dbReference type="PROSITE" id="PS51271"/>
    </source>
</evidence>
<feature type="compositionally biased region" description="Acidic residues" evidence="2">
    <location>
        <begin position="492"/>
        <end position="502"/>
    </location>
</feature>
<dbReference type="Gene3D" id="1.25.10.10">
    <property type="entry name" value="Leucine-rich Repeat Variant"/>
    <property type="match status" value="1"/>
</dbReference>
<reference evidence="4 5" key="1">
    <citation type="journal article" date="2018" name="Nat. Ecol. Evol.">
        <title>Shark genomes provide insights into elasmobranch evolution and the origin of vertebrates.</title>
        <authorList>
            <person name="Hara Y"/>
            <person name="Yamaguchi K"/>
            <person name="Onimaru K"/>
            <person name="Kadota M"/>
            <person name="Koyanagi M"/>
            <person name="Keeley SD"/>
            <person name="Tatsumi K"/>
            <person name="Tanaka K"/>
            <person name="Motone F"/>
            <person name="Kageyama Y"/>
            <person name="Nozu R"/>
            <person name="Adachi N"/>
            <person name="Nishimura O"/>
            <person name="Nakagawa R"/>
            <person name="Tanegashima C"/>
            <person name="Kiyatake I"/>
            <person name="Matsumoto R"/>
            <person name="Murakumo K"/>
            <person name="Nishida K"/>
            <person name="Terakita A"/>
            <person name="Kuratani S"/>
            <person name="Sato K"/>
            <person name="Hyodo S Kuraku.S."/>
        </authorList>
    </citation>
    <scope>NUCLEOTIDE SEQUENCE [LARGE SCALE GENOMIC DNA]</scope>
</reference>
<dbReference type="Pfam" id="PF07814">
    <property type="entry name" value="WAPL"/>
    <property type="match status" value="1"/>
</dbReference>
<comment type="similarity">
    <text evidence="1">Belongs to the WAPL family.</text>
</comment>
<dbReference type="PANTHER" id="PTHR22100">
    <property type="entry name" value="WINGS APART-LIKE PROTEIN HOMOLOG"/>
    <property type="match status" value="1"/>
</dbReference>
<evidence type="ECO:0000256" key="1">
    <source>
        <dbReference type="ARBA" id="ARBA00006854"/>
    </source>
</evidence>
<dbReference type="InterPro" id="IPR039874">
    <property type="entry name" value="WAPL"/>
</dbReference>